<dbReference type="GO" id="GO:0005886">
    <property type="term" value="C:plasma membrane"/>
    <property type="evidence" value="ECO:0007669"/>
    <property type="project" value="UniProtKB-SubCell"/>
</dbReference>
<evidence type="ECO:0000256" key="2">
    <source>
        <dbReference type="ARBA" id="ARBA00022692"/>
    </source>
</evidence>
<reference evidence="10 11" key="1">
    <citation type="submission" date="2018-06" db="EMBL/GenBank/DDBJ databases">
        <authorList>
            <consortium name="Pathogen Informatics"/>
            <person name="Doyle S."/>
        </authorList>
    </citation>
    <scope>NUCLEOTIDE SEQUENCE [LARGE SCALE GENOMIC DNA]</scope>
    <source>
        <strain evidence="10 11">NCTC9836</strain>
    </source>
</reference>
<dbReference type="Gene3D" id="3.40.50.300">
    <property type="entry name" value="P-loop containing nucleotide triphosphate hydrolases"/>
    <property type="match status" value="1"/>
</dbReference>
<dbReference type="SUPFAM" id="SSF52540">
    <property type="entry name" value="P-loop containing nucleoside triphosphate hydrolases"/>
    <property type="match status" value="1"/>
</dbReference>
<dbReference type="EMBL" id="UFWZ01000001">
    <property type="protein sequence ID" value="SUY48145.1"/>
    <property type="molecule type" value="Genomic_DNA"/>
</dbReference>
<dbReference type="AlphaFoldDB" id="A0A381JAL2"/>
<dbReference type="GO" id="GO:0016887">
    <property type="term" value="F:ATP hydrolysis activity"/>
    <property type="evidence" value="ECO:0007669"/>
    <property type="project" value="InterPro"/>
</dbReference>
<feature type="transmembrane region" description="Helical" evidence="7">
    <location>
        <begin position="240"/>
        <end position="260"/>
    </location>
</feature>
<protein>
    <submittedName>
        <fullName evidence="10">ABC transporter</fullName>
        <ecNumber evidence="10">3.6.3.-</ecNumber>
    </submittedName>
</protein>
<evidence type="ECO:0000259" key="9">
    <source>
        <dbReference type="PROSITE" id="PS50929"/>
    </source>
</evidence>
<evidence type="ECO:0000256" key="4">
    <source>
        <dbReference type="ARBA" id="ARBA00022840"/>
    </source>
</evidence>
<dbReference type="PANTHER" id="PTHR43394:SF1">
    <property type="entry name" value="ATP-BINDING CASSETTE SUB-FAMILY B MEMBER 10, MITOCHONDRIAL"/>
    <property type="match status" value="1"/>
</dbReference>
<dbReference type="PROSITE" id="PS50893">
    <property type="entry name" value="ABC_TRANSPORTER_2"/>
    <property type="match status" value="1"/>
</dbReference>
<dbReference type="SUPFAM" id="SSF90123">
    <property type="entry name" value="ABC transporter transmembrane region"/>
    <property type="match status" value="1"/>
</dbReference>
<dbReference type="EC" id="3.6.3.-" evidence="10"/>
<dbReference type="CDD" id="cd03228">
    <property type="entry name" value="ABCC_MRP_Like"/>
    <property type="match status" value="1"/>
</dbReference>
<dbReference type="PANTHER" id="PTHR43394">
    <property type="entry name" value="ATP-DEPENDENT PERMEASE MDL1, MITOCHONDRIAL"/>
    <property type="match status" value="1"/>
</dbReference>
<dbReference type="Proteomes" id="UP000254664">
    <property type="component" value="Unassembled WGS sequence"/>
</dbReference>
<dbReference type="GO" id="GO:0005524">
    <property type="term" value="F:ATP binding"/>
    <property type="evidence" value="ECO:0007669"/>
    <property type="project" value="UniProtKB-KW"/>
</dbReference>
<organism evidence="10 11">
    <name type="scientific">Clostridium putrefaciens</name>
    <dbReference type="NCBI Taxonomy" id="99675"/>
    <lineage>
        <taxon>Bacteria</taxon>
        <taxon>Bacillati</taxon>
        <taxon>Bacillota</taxon>
        <taxon>Clostridia</taxon>
        <taxon>Eubacteriales</taxon>
        <taxon>Clostridiaceae</taxon>
        <taxon>Clostridium</taxon>
    </lineage>
</organism>
<dbReference type="SMART" id="SM00382">
    <property type="entry name" value="AAA"/>
    <property type="match status" value="1"/>
</dbReference>
<dbReference type="Pfam" id="PF00005">
    <property type="entry name" value="ABC_tran"/>
    <property type="match status" value="1"/>
</dbReference>
<feature type="transmembrane region" description="Helical" evidence="7">
    <location>
        <begin position="125"/>
        <end position="152"/>
    </location>
</feature>
<dbReference type="InterPro" id="IPR036640">
    <property type="entry name" value="ABC1_TM_sf"/>
</dbReference>
<dbReference type="InterPro" id="IPR003439">
    <property type="entry name" value="ABC_transporter-like_ATP-bd"/>
</dbReference>
<proteinExistence type="predicted"/>
<keyword evidence="4" id="KW-0067">ATP-binding</keyword>
<feature type="domain" description="ABC transmembrane type-1" evidence="9">
    <location>
        <begin position="19"/>
        <end position="301"/>
    </location>
</feature>
<dbReference type="Gene3D" id="1.20.1560.10">
    <property type="entry name" value="ABC transporter type 1, transmembrane domain"/>
    <property type="match status" value="1"/>
</dbReference>
<dbReference type="InterPro" id="IPR011527">
    <property type="entry name" value="ABC1_TM_dom"/>
</dbReference>
<dbReference type="InterPro" id="IPR039421">
    <property type="entry name" value="Type_1_exporter"/>
</dbReference>
<evidence type="ECO:0000256" key="3">
    <source>
        <dbReference type="ARBA" id="ARBA00022741"/>
    </source>
</evidence>
<accession>A0A381JAL2</accession>
<evidence type="ECO:0000256" key="6">
    <source>
        <dbReference type="ARBA" id="ARBA00023136"/>
    </source>
</evidence>
<dbReference type="CDD" id="cd07346">
    <property type="entry name" value="ABC_6TM_exporters"/>
    <property type="match status" value="1"/>
</dbReference>
<evidence type="ECO:0000256" key="1">
    <source>
        <dbReference type="ARBA" id="ARBA00004651"/>
    </source>
</evidence>
<keyword evidence="2 7" id="KW-0812">Transmembrane</keyword>
<keyword evidence="11" id="KW-1185">Reference proteome</keyword>
<sequence>MKIMKLCNKYLCEYKFSLFFLILITIILKVLNLSITYITGNFIDQLLEFKTIKIIYYNTAIILIIGLLSAILSNYCNYCLFKTQAKIVFELNYEVLRHVKRLPMTFFKNTDTVYLNQRINNDSNVVIGFSVSILINILIMLISFISIFLLMYRLNIKITIIVLLSIPIYILLYMVFKKPLYKSNYDYKEEQSKFFSKMNEQLSNISFIKLNSAFEVLDNELKKAFPNFLKSLLKYFKFNYLFLSADSTVENVFNVFLFFYGGIEIMNNRMTIGNFIIIKGYYTVLLSLINGFLSLGKSYQETLTSYDRLIEILDIPKEPNGDKLLKRIDSIELQDISFSFDEKMIFDRFSYKFQKGNIYLINGLNGVGKSTLINIICGLYLNSYEGNIFYNEENIKNLDLYAIRKILFGIVEQESLLLNTTLYDNLTYGIDNVQRDLVDYWCDKLNLKSLDLEENILLTNKKINISGGEKQKIALVRVFIKNSNILIMDEPTSALDINSINILNETINKVKADKIIIIISHDDSMKLNADYIISL</sequence>
<evidence type="ECO:0000313" key="10">
    <source>
        <dbReference type="EMBL" id="SUY48145.1"/>
    </source>
</evidence>
<evidence type="ECO:0000259" key="8">
    <source>
        <dbReference type="PROSITE" id="PS50893"/>
    </source>
</evidence>
<evidence type="ECO:0000313" key="11">
    <source>
        <dbReference type="Proteomes" id="UP000254664"/>
    </source>
</evidence>
<dbReference type="PROSITE" id="PS50929">
    <property type="entry name" value="ABC_TM1F"/>
    <property type="match status" value="1"/>
</dbReference>
<dbReference type="Pfam" id="PF00664">
    <property type="entry name" value="ABC_membrane"/>
    <property type="match status" value="1"/>
</dbReference>
<evidence type="ECO:0000256" key="7">
    <source>
        <dbReference type="SAM" id="Phobius"/>
    </source>
</evidence>
<dbReference type="InterPro" id="IPR027417">
    <property type="entry name" value="P-loop_NTPase"/>
</dbReference>
<dbReference type="OrthoDB" id="3185510at2"/>
<feature type="transmembrane region" description="Helical" evidence="7">
    <location>
        <begin position="55"/>
        <end position="76"/>
    </location>
</feature>
<evidence type="ECO:0000256" key="5">
    <source>
        <dbReference type="ARBA" id="ARBA00022989"/>
    </source>
</evidence>
<keyword evidence="5 7" id="KW-1133">Transmembrane helix</keyword>
<keyword evidence="10" id="KW-0378">Hydrolase</keyword>
<name>A0A381JAL2_9CLOT</name>
<dbReference type="InterPro" id="IPR017871">
    <property type="entry name" value="ABC_transporter-like_CS"/>
</dbReference>
<comment type="subcellular location">
    <subcellularLocation>
        <location evidence="1">Cell membrane</location>
        <topology evidence="1">Multi-pass membrane protein</topology>
    </subcellularLocation>
</comment>
<gene>
    <name evidence="10" type="ORF">NCTC9836_02520</name>
</gene>
<dbReference type="RefSeq" id="WP_115641999.1">
    <property type="nucleotide sequence ID" value="NZ_UFWZ01000001.1"/>
</dbReference>
<feature type="transmembrane region" description="Helical" evidence="7">
    <location>
        <begin position="12"/>
        <end position="35"/>
    </location>
</feature>
<keyword evidence="6 7" id="KW-0472">Membrane</keyword>
<keyword evidence="3" id="KW-0547">Nucleotide-binding</keyword>
<feature type="transmembrane region" description="Helical" evidence="7">
    <location>
        <begin position="158"/>
        <end position="176"/>
    </location>
</feature>
<feature type="domain" description="ABC transporter" evidence="8">
    <location>
        <begin position="331"/>
        <end position="535"/>
    </location>
</feature>
<dbReference type="InterPro" id="IPR003593">
    <property type="entry name" value="AAA+_ATPase"/>
</dbReference>
<dbReference type="GO" id="GO:0015421">
    <property type="term" value="F:ABC-type oligopeptide transporter activity"/>
    <property type="evidence" value="ECO:0007669"/>
    <property type="project" value="TreeGrafter"/>
</dbReference>
<dbReference type="PROSITE" id="PS00211">
    <property type="entry name" value="ABC_TRANSPORTER_1"/>
    <property type="match status" value="1"/>
</dbReference>
<feature type="transmembrane region" description="Helical" evidence="7">
    <location>
        <begin position="272"/>
        <end position="293"/>
    </location>
</feature>